<evidence type="ECO:0000313" key="3">
    <source>
        <dbReference type="Proteomes" id="UP000619238"/>
    </source>
</evidence>
<evidence type="ECO:0000313" key="2">
    <source>
        <dbReference type="EMBL" id="MBC8754237.1"/>
    </source>
</evidence>
<feature type="chain" id="PRO_5045164519" description="Lipoprotein" evidence="1">
    <location>
        <begin position="24"/>
        <end position="143"/>
    </location>
</feature>
<keyword evidence="1" id="KW-0732">Signal</keyword>
<evidence type="ECO:0000256" key="1">
    <source>
        <dbReference type="SAM" id="SignalP"/>
    </source>
</evidence>
<accession>A0ABR7Q6T6</accession>
<comment type="caution">
    <text evidence="2">The sequence shown here is derived from an EMBL/GenBank/DDBJ whole genome shotgun (WGS) entry which is preliminary data.</text>
</comment>
<dbReference type="Proteomes" id="UP000619238">
    <property type="component" value="Unassembled WGS sequence"/>
</dbReference>
<sequence>MYKLKILFLLTFFLALNSCSEQEKDVIYIFLEDGKPISCVKPKTNKKADTSTVGYQGKMQKLDSKTFFFCQERFVKIDDNKNVSSKEFEEINFVSHSFLYQEYIKRAIFSKKDTFKDIYLRRSGILTSILNTKCIGLIIPTKF</sequence>
<protein>
    <recommendedName>
        <fullName evidence="4">Lipoprotein</fullName>
    </recommendedName>
</protein>
<keyword evidence="3" id="KW-1185">Reference proteome</keyword>
<dbReference type="EMBL" id="JACGWS010000003">
    <property type="protein sequence ID" value="MBC8754237.1"/>
    <property type="molecule type" value="Genomic_DNA"/>
</dbReference>
<feature type="signal peptide" evidence="1">
    <location>
        <begin position="1"/>
        <end position="23"/>
    </location>
</feature>
<organism evidence="2 3">
    <name type="scientific">Kordia aestuariivivens</name>
    <dbReference type="NCBI Taxonomy" id="2759037"/>
    <lineage>
        <taxon>Bacteria</taxon>
        <taxon>Pseudomonadati</taxon>
        <taxon>Bacteroidota</taxon>
        <taxon>Flavobacteriia</taxon>
        <taxon>Flavobacteriales</taxon>
        <taxon>Flavobacteriaceae</taxon>
        <taxon>Kordia</taxon>
    </lineage>
</organism>
<reference evidence="2 3" key="1">
    <citation type="submission" date="2020-07" db="EMBL/GenBank/DDBJ databases">
        <title>Description of Kordia aestuariivivens sp. nov., isolated from a tidal flat.</title>
        <authorList>
            <person name="Park S."/>
            <person name="Yoon J.-H."/>
        </authorList>
    </citation>
    <scope>NUCLEOTIDE SEQUENCE [LARGE SCALE GENOMIC DNA]</scope>
    <source>
        <strain evidence="2 3">YSTF-M3</strain>
    </source>
</reference>
<proteinExistence type="predicted"/>
<evidence type="ECO:0008006" key="4">
    <source>
        <dbReference type="Google" id="ProtNLM"/>
    </source>
</evidence>
<name>A0ABR7Q6T6_9FLAO</name>
<gene>
    <name evidence="2" type="ORF">H2O64_06105</name>
</gene>
<dbReference type="RefSeq" id="WP_187561282.1">
    <property type="nucleotide sequence ID" value="NZ_JACGWS010000003.1"/>
</dbReference>